<evidence type="ECO:0000256" key="6">
    <source>
        <dbReference type="SAM" id="MobiDB-lite"/>
    </source>
</evidence>
<dbReference type="EMBL" id="MCFD01000012">
    <property type="protein sequence ID" value="ORX67619.1"/>
    <property type="molecule type" value="Genomic_DNA"/>
</dbReference>
<evidence type="ECO:0000256" key="3">
    <source>
        <dbReference type="ARBA" id="ARBA00022763"/>
    </source>
</evidence>
<keyword evidence="3" id="KW-0227">DNA damage</keyword>
<dbReference type="GO" id="GO:0003684">
    <property type="term" value="F:damaged DNA binding"/>
    <property type="evidence" value="ECO:0007669"/>
    <property type="project" value="InterPro"/>
</dbReference>
<evidence type="ECO:0000256" key="1">
    <source>
        <dbReference type="ARBA" id="ARBA00004123"/>
    </source>
</evidence>
<evidence type="ECO:0000259" key="8">
    <source>
        <dbReference type="SMART" id="SM01031"/>
    </source>
</evidence>
<dbReference type="GO" id="GO:0003697">
    <property type="term" value="F:single-stranded DNA binding"/>
    <property type="evidence" value="ECO:0007669"/>
    <property type="project" value="TreeGrafter"/>
</dbReference>
<keyword evidence="5" id="KW-0539">Nucleus</keyword>
<dbReference type="Pfam" id="PF10405">
    <property type="entry name" value="BHD_3"/>
    <property type="match status" value="1"/>
</dbReference>
<evidence type="ECO:0000256" key="5">
    <source>
        <dbReference type="ARBA" id="ARBA00023242"/>
    </source>
</evidence>
<dbReference type="STRING" id="61395.A0A1Y1W278"/>
<dbReference type="InterPro" id="IPR004583">
    <property type="entry name" value="DNA_repair_Rad4"/>
</dbReference>
<sequence length="620" mass="69313">MTPDDRTIAGLATAQQPGAKTPRSPAEKRARSSDIIAPIPAASSSEDDDMFEDVEMPEDVGMPEDDLPELGTVELDFGEAPSLLKARGRRPVVTRRARILRRSQHIAELICMLTSLQLMNYACSGETLGRAFSLIPAASIERMHEHLHPLRYRETDMARGQSIGDQFIRAMLLTCMLRALKFDVRFCAGISPLPLKLTVSESQALEGLRDPSPARKRAKSSPSRTRAKAKHDGVPQYWCEVFDPLIENPKQLVRPTKTSPCKFAYIVSLDSLGYVRDITRRYTAEFVNTTSKLRLKASSSDGRSWWDRWLDRWQNPDQTERDDREEEQMAISEARSAMPKRLADFASNPHYVLKRNLKQNEILYPEGPRVGTVRGEPVFLRENVQALRTSMAWMRLGRTVKPGEQPIKTVKQRAVTARAKMQVEECEAQGVEAVSALFGEWQTELFRPPPVADGKVPRNDYGRLDLFTESMLPEGAAHIPHPDAKRLCKDLGIDCVEAVVRFEFRRGVSTPIISGVVVPSDSAELVADALAESTHNKIAQQRAAIEKRAVKRWRRLLVALRVRKEVDDTFATRSSLPQGAAFKSKSKGKEAASSDTSSSSEEGQEQEQEEHVDTGGGFIL</sequence>
<feature type="region of interest" description="Disordered" evidence="6">
    <location>
        <begin position="206"/>
        <end position="230"/>
    </location>
</feature>
<dbReference type="RefSeq" id="XP_040741506.1">
    <property type="nucleotide sequence ID" value="XM_040888290.1"/>
</dbReference>
<dbReference type="InterPro" id="IPR018326">
    <property type="entry name" value="Rad4_beta-hairpin_dom1"/>
</dbReference>
<dbReference type="OrthoDB" id="300780at2759"/>
<dbReference type="Pfam" id="PF10403">
    <property type="entry name" value="BHD_1"/>
    <property type="match status" value="1"/>
</dbReference>
<feature type="domain" description="Rad4 beta-hairpin" evidence="8">
    <location>
        <begin position="387"/>
        <end position="449"/>
    </location>
</feature>
<dbReference type="GO" id="GO:0000111">
    <property type="term" value="C:nucleotide-excision repair factor 2 complex"/>
    <property type="evidence" value="ECO:0007669"/>
    <property type="project" value="TreeGrafter"/>
</dbReference>
<dbReference type="SMART" id="SM01031">
    <property type="entry name" value="BHD_2"/>
    <property type="match status" value="1"/>
</dbReference>
<evidence type="ECO:0000256" key="2">
    <source>
        <dbReference type="ARBA" id="ARBA00009525"/>
    </source>
</evidence>
<dbReference type="GO" id="GO:0006289">
    <property type="term" value="P:nucleotide-excision repair"/>
    <property type="evidence" value="ECO:0007669"/>
    <property type="project" value="InterPro"/>
</dbReference>
<dbReference type="SUPFAM" id="SSF54001">
    <property type="entry name" value="Cysteine proteinases"/>
    <property type="match status" value="1"/>
</dbReference>
<keyword evidence="11" id="KW-1185">Reference proteome</keyword>
<dbReference type="Pfam" id="PF03835">
    <property type="entry name" value="Rad4"/>
    <property type="match status" value="1"/>
</dbReference>
<evidence type="ECO:0000259" key="7">
    <source>
        <dbReference type="SMART" id="SM01030"/>
    </source>
</evidence>
<evidence type="ECO:0000313" key="10">
    <source>
        <dbReference type="EMBL" id="ORX67619.1"/>
    </source>
</evidence>
<keyword evidence="4" id="KW-0234">DNA repair</keyword>
<dbReference type="Gene3D" id="3.30.70.2460">
    <property type="entry name" value="Rad4, beta-hairpin domain BHD3"/>
    <property type="match status" value="1"/>
</dbReference>
<dbReference type="Pfam" id="PF10404">
    <property type="entry name" value="BHD_2"/>
    <property type="match status" value="1"/>
</dbReference>
<evidence type="ECO:0000259" key="9">
    <source>
        <dbReference type="SMART" id="SM01032"/>
    </source>
</evidence>
<protein>
    <submittedName>
        <fullName evidence="10">Rad4-domain-containing protein</fullName>
    </submittedName>
</protein>
<dbReference type="GeneID" id="63804938"/>
<feature type="domain" description="Rad4 beta-hairpin" evidence="9">
    <location>
        <begin position="456"/>
        <end position="530"/>
    </location>
</feature>
<dbReference type="Gene3D" id="2.20.20.110">
    <property type="entry name" value="Rad4, beta-hairpin domain BHD1"/>
    <property type="match status" value="1"/>
</dbReference>
<evidence type="ECO:0000256" key="4">
    <source>
        <dbReference type="ARBA" id="ARBA00023204"/>
    </source>
</evidence>
<dbReference type="InterPro" id="IPR036985">
    <property type="entry name" value="Transglutaminase-like_sf"/>
</dbReference>
<dbReference type="InterPro" id="IPR018327">
    <property type="entry name" value="BHD_2"/>
</dbReference>
<dbReference type="GO" id="GO:0006298">
    <property type="term" value="P:mismatch repair"/>
    <property type="evidence" value="ECO:0007669"/>
    <property type="project" value="TreeGrafter"/>
</dbReference>
<feature type="domain" description="Rad4 beta-hairpin" evidence="7">
    <location>
        <begin position="334"/>
        <end position="385"/>
    </location>
</feature>
<dbReference type="InterPro" id="IPR038765">
    <property type="entry name" value="Papain-like_cys_pep_sf"/>
</dbReference>
<comment type="similarity">
    <text evidence="2">Belongs to the XPC family.</text>
</comment>
<dbReference type="Proteomes" id="UP000193922">
    <property type="component" value="Unassembled WGS sequence"/>
</dbReference>
<accession>A0A1Y1W278</accession>
<dbReference type="InterPro" id="IPR018328">
    <property type="entry name" value="Rad4_beta-hairpin_dom3"/>
</dbReference>
<dbReference type="InterPro" id="IPR042488">
    <property type="entry name" value="Rad4_BHD3_sf"/>
</dbReference>
<dbReference type="SMART" id="SM01030">
    <property type="entry name" value="BHD_1"/>
    <property type="match status" value="1"/>
</dbReference>
<dbReference type="PANTHER" id="PTHR12135">
    <property type="entry name" value="DNA REPAIR PROTEIN XP-C / RAD4"/>
    <property type="match status" value="1"/>
</dbReference>
<evidence type="ECO:0000313" key="11">
    <source>
        <dbReference type="Proteomes" id="UP000193922"/>
    </source>
</evidence>
<dbReference type="GO" id="GO:0005737">
    <property type="term" value="C:cytoplasm"/>
    <property type="evidence" value="ECO:0007669"/>
    <property type="project" value="TreeGrafter"/>
</dbReference>
<dbReference type="AlphaFoldDB" id="A0A1Y1W278"/>
<feature type="compositionally biased region" description="Basic residues" evidence="6">
    <location>
        <begin position="214"/>
        <end position="229"/>
    </location>
</feature>
<dbReference type="GO" id="GO:0071942">
    <property type="term" value="C:XPC complex"/>
    <property type="evidence" value="ECO:0007669"/>
    <property type="project" value="TreeGrafter"/>
</dbReference>
<comment type="subcellular location">
    <subcellularLocation>
        <location evidence="1">Nucleus</location>
    </subcellularLocation>
</comment>
<name>A0A1Y1W278_9FUNG</name>
<reference evidence="10 11" key="1">
    <citation type="submission" date="2016-07" db="EMBL/GenBank/DDBJ databases">
        <title>Pervasive Adenine N6-methylation of Active Genes in Fungi.</title>
        <authorList>
            <consortium name="DOE Joint Genome Institute"/>
            <person name="Mondo S.J."/>
            <person name="Dannebaum R.O."/>
            <person name="Kuo R.C."/>
            <person name="Labutti K."/>
            <person name="Haridas S."/>
            <person name="Kuo A."/>
            <person name="Salamov A."/>
            <person name="Ahrendt S.R."/>
            <person name="Lipzen A."/>
            <person name="Sullivan W."/>
            <person name="Andreopoulos W.B."/>
            <person name="Clum A."/>
            <person name="Lindquist E."/>
            <person name="Daum C."/>
            <person name="Ramamoorthy G.K."/>
            <person name="Gryganskyi A."/>
            <person name="Culley D."/>
            <person name="Magnuson J.K."/>
            <person name="James T.Y."/>
            <person name="O'Malley M.A."/>
            <person name="Stajich J.E."/>
            <person name="Spatafora J.W."/>
            <person name="Visel A."/>
            <person name="Grigoriev I.V."/>
        </authorList>
    </citation>
    <scope>NUCLEOTIDE SEQUENCE [LARGE SCALE GENOMIC DNA]</scope>
    <source>
        <strain evidence="10 11">ATCC 12442</strain>
    </source>
</reference>
<organism evidence="10 11">
    <name type="scientific">Linderina pennispora</name>
    <dbReference type="NCBI Taxonomy" id="61395"/>
    <lineage>
        <taxon>Eukaryota</taxon>
        <taxon>Fungi</taxon>
        <taxon>Fungi incertae sedis</taxon>
        <taxon>Zoopagomycota</taxon>
        <taxon>Kickxellomycotina</taxon>
        <taxon>Kickxellomycetes</taxon>
        <taxon>Kickxellales</taxon>
        <taxon>Kickxellaceae</taxon>
        <taxon>Linderina</taxon>
    </lineage>
</organism>
<dbReference type="Gene3D" id="3.90.260.10">
    <property type="entry name" value="Transglutaminase-like"/>
    <property type="match status" value="1"/>
</dbReference>
<comment type="caution">
    <text evidence="10">The sequence shown here is derived from an EMBL/GenBank/DDBJ whole genome shotgun (WGS) entry which is preliminary data.</text>
</comment>
<feature type="region of interest" description="Disordered" evidence="6">
    <location>
        <begin position="1"/>
        <end position="50"/>
    </location>
</feature>
<dbReference type="SMART" id="SM01032">
    <property type="entry name" value="BHD_3"/>
    <property type="match status" value="1"/>
</dbReference>
<gene>
    <name evidence="10" type="ORF">DL89DRAFT_269399</name>
</gene>
<dbReference type="InterPro" id="IPR018325">
    <property type="entry name" value="Rad4/PNGase_transGLS-fold"/>
</dbReference>
<dbReference type="PANTHER" id="PTHR12135:SF0">
    <property type="entry name" value="DNA REPAIR PROTEIN COMPLEMENTING XP-C CELLS"/>
    <property type="match status" value="1"/>
</dbReference>
<feature type="region of interest" description="Disordered" evidence="6">
    <location>
        <begin position="578"/>
        <end position="620"/>
    </location>
</feature>
<proteinExistence type="inferred from homology"/>